<dbReference type="GeneID" id="27898953"/>
<evidence type="ECO:0000256" key="3">
    <source>
        <dbReference type="ARBA" id="ARBA00025724"/>
    </source>
</evidence>
<evidence type="ECO:0000256" key="2">
    <source>
        <dbReference type="ARBA" id="ARBA00023242"/>
    </source>
</evidence>
<keyword evidence="7" id="KW-1185">Reference proteome</keyword>
<dbReference type="GO" id="GO:0006352">
    <property type="term" value="P:DNA-templated transcription initiation"/>
    <property type="evidence" value="ECO:0007669"/>
    <property type="project" value="InterPro"/>
</dbReference>
<dbReference type="SMART" id="SM00657">
    <property type="entry name" value="RPOL4c"/>
    <property type="match status" value="1"/>
</dbReference>
<dbReference type="OrthoDB" id="2186918at2759"/>
<dbReference type="SUPFAM" id="SSF47819">
    <property type="entry name" value="HRDC-like"/>
    <property type="match status" value="1"/>
</dbReference>
<gene>
    <name evidence="6" type="ORF">SEPMUDRAFT_122981</name>
</gene>
<dbReference type="InterPro" id="IPR006590">
    <property type="entry name" value="RNA_pol_Rpb4/RPC9_core"/>
</dbReference>
<sequence length="148" mass="16396">MAGPTAPVQTSRRRPAPTGDEEATARLKLGNMTHEQALSPAEVTMMLERIAEVADFRNTTEIYYKTKEYCKTFSRFKDANAVTQVNQISSGLTARGYGIVEFERAQIATLCCDSAEEARTLIPSLEGKISDDELQAVLDEISKLRDFS</sequence>
<dbReference type="GO" id="GO:0003899">
    <property type="term" value="F:DNA-directed RNA polymerase activity"/>
    <property type="evidence" value="ECO:0007669"/>
    <property type="project" value="EnsemblFungi"/>
</dbReference>
<dbReference type="InterPro" id="IPR010997">
    <property type="entry name" value="HRDC-like_sf"/>
</dbReference>
<dbReference type="InterPro" id="IPR038324">
    <property type="entry name" value="Rpb4/RPC9_sf"/>
</dbReference>
<dbReference type="EMBL" id="KB456260">
    <property type="protein sequence ID" value="EMF17646.1"/>
    <property type="molecule type" value="Genomic_DNA"/>
</dbReference>
<dbReference type="InterPro" id="IPR045222">
    <property type="entry name" value="Rpb4-like"/>
</dbReference>
<keyword evidence="2" id="KW-0539">Nucleus</keyword>
<evidence type="ECO:0000256" key="1">
    <source>
        <dbReference type="ARBA" id="ARBA00004123"/>
    </source>
</evidence>
<dbReference type="HOGENOM" id="CLU_110332_0_0_1"/>
<dbReference type="eggNOG" id="KOG2351">
    <property type="taxonomic scope" value="Eukaryota"/>
</dbReference>
<proteinExistence type="inferred from homology"/>
<comment type="similarity">
    <text evidence="3">Belongs to the eukaryotic RPB4 RNA polymerase subunit family.</text>
</comment>
<dbReference type="GO" id="GO:0000166">
    <property type="term" value="F:nucleotide binding"/>
    <property type="evidence" value="ECO:0007669"/>
    <property type="project" value="InterPro"/>
</dbReference>
<protein>
    <submittedName>
        <fullName evidence="6">RNA_pol_Rpb4-domain-containing protein</fullName>
    </submittedName>
</protein>
<dbReference type="InterPro" id="IPR005574">
    <property type="entry name" value="Rpb4/RPC9"/>
</dbReference>
<dbReference type="GO" id="GO:0005665">
    <property type="term" value="C:RNA polymerase II, core complex"/>
    <property type="evidence" value="ECO:0007669"/>
    <property type="project" value="EnsemblFungi"/>
</dbReference>
<dbReference type="Pfam" id="PF03874">
    <property type="entry name" value="RNA_pol_Rpb4"/>
    <property type="match status" value="1"/>
</dbReference>
<dbReference type="STRING" id="692275.N1QK83"/>
<dbReference type="PANTHER" id="PTHR21297">
    <property type="entry name" value="DNA-DIRECTED RNA POLYMERASE II"/>
    <property type="match status" value="1"/>
</dbReference>
<evidence type="ECO:0000313" key="6">
    <source>
        <dbReference type="EMBL" id="EMF17646.1"/>
    </source>
</evidence>
<reference evidence="6 7" key="1">
    <citation type="journal article" date="2012" name="PLoS Pathog.">
        <title>Diverse lifestyles and strategies of plant pathogenesis encoded in the genomes of eighteen Dothideomycetes fungi.</title>
        <authorList>
            <person name="Ohm R.A."/>
            <person name="Feau N."/>
            <person name="Henrissat B."/>
            <person name="Schoch C.L."/>
            <person name="Horwitz B.A."/>
            <person name="Barry K.W."/>
            <person name="Condon B.J."/>
            <person name="Copeland A.C."/>
            <person name="Dhillon B."/>
            <person name="Glaser F."/>
            <person name="Hesse C.N."/>
            <person name="Kosti I."/>
            <person name="LaButti K."/>
            <person name="Lindquist E.A."/>
            <person name="Lucas S."/>
            <person name="Salamov A.A."/>
            <person name="Bradshaw R.E."/>
            <person name="Ciuffetti L."/>
            <person name="Hamelin R.C."/>
            <person name="Kema G.H.J."/>
            <person name="Lawrence C."/>
            <person name="Scott J.A."/>
            <person name="Spatafora J.W."/>
            <person name="Turgeon B.G."/>
            <person name="de Wit P.J.G.M."/>
            <person name="Zhong S."/>
            <person name="Goodwin S.B."/>
            <person name="Grigoriev I.V."/>
        </authorList>
    </citation>
    <scope>NUCLEOTIDE SEQUENCE [LARGE SCALE GENOMIC DNA]</scope>
    <source>
        <strain evidence="6 7">SO2202</strain>
    </source>
</reference>
<dbReference type="Proteomes" id="UP000016931">
    <property type="component" value="Unassembled WGS sequence"/>
</dbReference>
<dbReference type="AlphaFoldDB" id="N1QK83"/>
<evidence type="ECO:0000256" key="4">
    <source>
        <dbReference type="SAM" id="MobiDB-lite"/>
    </source>
</evidence>
<dbReference type="RefSeq" id="XP_016765767.1">
    <property type="nucleotide sequence ID" value="XM_016901816.1"/>
</dbReference>
<comment type="subcellular location">
    <subcellularLocation>
        <location evidence="1">Nucleus</location>
    </subcellularLocation>
</comment>
<dbReference type="OMA" id="HRKTQNE"/>
<evidence type="ECO:0000313" key="7">
    <source>
        <dbReference type="Proteomes" id="UP000016931"/>
    </source>
</evidence>
<dbReference type="GO" id="GO:0006366">
    <property type="term" value="P:transcription by RNA polymerase II"/>
    <property type="evidence" value="ECO:0007669"/>
    <property type="project" value="EnsemblFungi"/>
</dbReference>
<evidence type="ECO:0000259" key="5">
    <source>
        <dbReference type="SMART" id="SM00657"/>
    </source>
</evidence>
<name>N1QK83_SPHMS</name>
<accession>N1QK83</accession>
<feature type="region of interest" description="Disordered" evidence="4">
    <location>
        <begin position="1"/>
        <end position="20"/>
    </location>
</feature>
<feature type="domain" description="RNA polymerase Rpb4/RPC9 core" evidence="5">
    <location>
        <begin position="30"/>
        <end position="148"/>
    </location>
</feature>
<dbReference type="Gene3D" id="1.20.1250.40">
    <property type="match status" value="1"/>
</dbReference>
<organism evidence="6 7">
    <name type="scientific">Sphaerulina musiva (strain SO2202)</name>
    <name type="common">Poplar stem canker fungus</name>
    <name type="synonym">Septoria musiva</name>
    <dbReference type="NCBI Taxonomy" id="692275"/>
    <lineage>
        <taxon>Eukaryota</taxon>
        <taxon>Fungi</taxon>
        <taxon>Dikarya</taxon>
        <taxon>Ascomycota</taxon>
        <taxon>Pezizomycotina</taxon>
        <taxon>Dothideomycetes</taxon>
        <taxon>Dothideomycetidae</taxon>
        <taxon>Mycosphaerellales</taxon>
        <taxon>Mycosphaerellaceae</taxon>
        <taxon>Sphaerulina</taxon>
    </lineage>
</organism>